<dbReference type="PIRSF" id="PIRSF002741">
    <property type="entry name" value="MppA"/>
    <property type="match status" value="1"/>
</dbReference>
<keyword evidence="4" id="KW-1185">Reference proteome</keyword>
<dbReference type="Proteomes" id="UP001164803">
    <property type="component" value="Chromosome"/>
</dbReference>
<gene>
    <name evidence="3" type="ORF">NZD86_21065</name>
</gene>
<organism evidence="3 4">
    <name type="scientific">Alicyclobacillus dauci</name>
    <dbReference type="NCBI Taxonomy" id="1475485"/>
    <lineage>
        <taxon>Bacteria</taxon>
        <taxon>Bacillati</taxon>
        <taxon>Bacillota</taxon>
        <taxon>Bacilli</taxon>
        <taxon>Bacillales</taxon>
        <taxon>Alicyclobacillaceae</taxon>
        <taxon>Alicyclobacillus</taxon>
    </lineage>
</organism>
<evidence type="ECO:0000259" key="2">
    <source>
        <dbReference type="Pfam" id="PF00496"/>
    </source>
</evidence>
<sequence>MKRKWYGTVGAALALTLLTAGCGQSGGAATGAKTTGSNGSGSQSISMDILTEPPTLDPAKSTDTTSGWVIDQLMEGLTYLGKDNTPQPGIAKSWDISKDGTVYTFHLRDAKWTNGDPVTADDFVYAIKHALDPNTGAQFASYLYYIKGAQAYNTNKGSADAVGIKAVDAHTLQFTLEHPTPFFLSLTTFWPYFPVDQKVAKSTPNWTAEASTYVSDGPFKLSQWQHQHQLILEKNPDYWDASSIKLNKVTATIVNDSNTQYQMFKSGQLDMDTQLPLNVIPNAIKDGTAKVYPFAGTCFLELNTTKKPFDNPDIRKAFSVAIDRQSLVQNVTQGGEKPAFAMVAPGLPGANGEFRSEGGNLIQENANEAKQLLAKGLKEEGLTQLPPVTLDYNTLEANQQIAQALQQMWKQNLGVTVNLQNEEWKVYLDKLTKGNFQFGRMGWIDVYTDPTATLDYFKSDFGSNYTHWSNPKYDQLVTAAESTTDTAKRMQDMHQAEQILMNDEPAIPLYFYTHVFTFSPKLQGIVVHPNAEFPDIRFMSVQ</sequence>
<evidence type="ECO:0000313" key="4">
    <source>
        <dbReference type="Proteomes" id="UP001164803"/>
    </source>
</evidence>
<dbReference type="PANTHER" id="PTHR30290:SF79">
    <property type="entry name" value="DIPEPTIDE-BINDING PROTEIN DPPE"/>
    <property type="match status" value="1"/>
</dbReference>
<proteinExistence type="predicted"/>
<dbReference type="InterPro" id="IPR000914">
    <property type="entry name" value="SBP_5_dom"/>
</dbReference>
<feature type="domain" description="Solute-binding protein family 5" evidence="2">
    <location>
        <begin position="85"/>
        <end position="463"/>
    </location>
</feature>
<dbReference type="CDD" id="cd08504">
    <property type="entry name" value="PBP2_OppA"/>
    <property type="match status" value="1"/>
</dbReference>
<feature type="chain" id="PRO_5046840796" evidence="1">
    <location>
        <begin position="29"/>
        <end position="542"/>
    </location>
</feature>
<protein>
    <submittedName>
        <fullName evidence="3">Peptide ABC transporter substrate-binding protein</fullName>
    </submittedName>
</protein>
<dbReference type="SUPFAM" id="SSF53850">
    <property type="entry name" value="Periplasmic binding protein-like II"/>
    <property type="match status" value="1"/>
</dbReference>
<keyword evidence="1" id="KW-0732">Signal</keyword>
<dbReference type="InterPro" id="IPR039424">
    <property type="entry name" value="SBP_5"/>
</dbReference>
<accession>A0ABY6Z171</accession>
<dbReference type="RefSeq" id="WP_268044000.1">
    <property type="nucleotide sequence ID" value="NZ_CP104064.1"/>
</dbReference>
<dbReference type="PROSITE" id="PS51257">
    <property type="entry name" value="PROKAR_LIPOPROTEIN"/>
    <property type="match status" value="1"/>
</dbReference>
<dbReference type="Gene3D" id="3.10.105.10">
    <property type="entry name" value="Dipeptide-binding Protein, Domain 3"/>
    <property type="match status" value="1"/>
</dbReference>
<dbReference type="Gene3D" id="3.40.190.10">
    <property type="entry name" value="Periplasmic binding protein-like II"/>
    <property type="match status" value="1"/>
</dbReference>
<evidence type="ECO:0000256" key="1">
    <source>
        <dbReference type="SAM" id="SignalP"/>
    </source>
</evidence>
<dbReference type="EMBL" id="CP104064">
    <property type="protein sequence ID" value="WAH36638.1"/>
    <property type="molecule type" value="Genomic_DNA"/>
</dbReference>
<reference evidence="3" key="1">
    <citation type="submission" date="2022-08" db="EMBL/GenBank/DDBJ databases">
        <title>Alicyclobacillus dauci DSM2870, complete genome.</title>
        <authorList>
            <person name="Wang Q."/>
            <person name="Cai R."/>
            <person name="Wang Z."/>
        </authorList>
    </citation>
    <scope>NUCLEOTIDE SEQUENCE</scope>
    <source>
        <strain evidence="3">DSM 28700</strain>
    </source>
</reference>
<dbReference type="Pfam" id="PF00496">
    <property type="entry name" value="SBP_bac_5"/>
    <property type="match status" value="1"/>
</dbReference>
<evidence type="ECO:0000313" key="3">
    <source>
        <dbReference type="EMBL" id="WAH36638.1"/>
    </source>
</evidence>
<name>A0ABY6Z171_9BACL</name>
<dbReference type="Gene3D" id="3.90.76.10">
    <property type="entry name" value="Dipeptide-binding Protein, Domain 1"/>
    <property type="match status" value="1"/>
</dbReference>
<dbReference type="PANTHER" id="PTHR30290">
    <property type="entry name" value="PERIPLASMIC BINDING COMPONENT OF ABC TRANSPORTER"/>
    <property type="match status" value="1"/>
</dbReference>
<dbReference type="InterPro" id="IPR030678">
    <property type="entry name" value="Peptide/Ni-bd"/>
</dbReference>
<feature type="signal peptide" evidence="1">
    <location>
        <begin position="1"/>
        <end position="28"/>
    </location>
</feature>